<evidence type="ECO:0000313" key="10">
    <source>
        <dbReference type="Proteomes" id="UP000265808"/>
    </source>
</evidence>
<dbReference type="SUPFAM" id="SSF102114">
    <property type="entry name" value="Radical SAM enzymes"/>
    <property type="match status" value="1"/>
</dbReference>
<keyword evidence="4" id="KW-0479">Metal-binding</keyword>
<proteinExistence type="predicted"/>
<reference evidence="9 10" key="1">
    <citation type="submission" date="2018-08" db="EMBL/GenBank/DDBJ databases">
        <title>A genome reference for cultivated species of the human gut microbiota.</title>
        <authorList>
            <person name="Zou Y."/>
            <person name="Xue W."/>
            <person name="Luo G."/>
        </authorList>
    </citation>
    <scope>NUCLEOTIDE SEQUENCE [LARGE SCALE GENOMIC DNA]</scope>
    <source>
        <strain evidence="9 10">AM37-4AC</strain>
    </source>
</reference>
<evidence type="ECO:0000256" key="4">
    <source>
        <dbReference type="ARBA" id="ARBA00022723"/>
    </source>
</evidence>
<keyword evidence="6" id="KW-0408">Iron</keyword>
<dbReference type="SFLD" id="SFLDS00029">
    <property type="entry name" value="Radical_SAM"/>
    <property type="match status" value="1"/>
</dbReference>
<dbReference type="Gene3D" id="3.20.20.70">
    <property type="entry name" value="Aldolase class I"/>
    <property type="match status" value="1"/>
</dbReference>
<evidence type="ECO:0000259" key="8">
    <source>
        <dbReference type="PROSITE" id="PS51918"/>
    </source>
</evidence>
<evidence type="ECO:0000256" key="3">
    <source>
        <dbReference type="ARBA" id="ARBA00022691"/>
    </source>
</evidence>
<dbReference type="EMBL" id="QSHL01000001">
    <property type="protein sequence ID" value="RHC10333.1"/>
    <property type="molecule type" value="Genomic_DNA"/>
</dbReference>
<evidence type="ECO:0000256" key="7">
    <source>
        <dbReference type="ARBA" id="ARBA00023014"/>
    </source>
</evidence>
<dbReference type="SFLD" id="SFLDG01067">
    <property type="entry name" value="SPASM/twitch_domain_containing"/>
    <property type="match status" value="1"/>
</dbReference>
<accession>A0A454HM09</accession>
<dbReference type="PANTHER" id="PTHR11228:SF7">
    <property type="entry name" value="PQQA PEPTIDE CYCLASE"/>
    <property type="match status" value="1"/>
</dbReference>
<sequence>MKKMNVLSLMISCPSDVSDEVKTIEDVVRTINNTIGLSAGFVIRTLFWKECVIPTAGKSAQDIINEQVLSRADAVIAVFGNKIGSKTEHYDSGTIEEIEETIKANKQVFVYFSNKSIRRDELDQIDQIEDVEKFKEKYSNKGIYWLYKSNSEFKNYVQNHLSGYVANLIMHELPIEVQKSEKKIGHEINLPDKIYSNITKAHEDIANDIKNGKIIKFYGLRGATFVGPSEVNALVNAINENDQIETKFLISYPYSENIRDRLTSMDKYLEDDKCEKKWRNTYKKVFELVNQYARKENAEVRFHDTVLLFRLLFTRKHLYIGYYEPGKDSVNTCIFRFEQNSATYQTYEHFFDMQWKKAKRSIPKRIPAKYSFLKERFSMAPSLVINLSSECNMRCVYCPEGGENLCEINKSEQISDASIKRLIHSFKDHMSKDKEMAVLRITGGEPLLSAENRKTVATILTEAKNYNKIVLCTNGVFLSEAYEEYREQWDHVKNILLLKISLDTLNKERFAAITGTGKYGADLYDKVINNIILAKKKGFKIELNMVATKTNLESMQDVIDVFEFARINELVGLKVLTVNDFGGSVGYGQNLDDQKYISCLLNNVIEEMEKREYEERKVYLNDNKGIQMRRFVSISSKDKECTLTIVDHHSTSGSITPRRTFSEFCEPCKYFPDSDSVKRGLNSPCATGMMSLTLRADGVLSPCRLCTENGINIKNFNQRRMQKCVDELLTAYDMCFHKTIVGE</sequence>
<evidence type="ECO:0000313" key="9">
    <source>
        <dbReference type="EMBL" id="RHC10333.1"/>
    </source>
</evidence>
<evidence type="ECO:0000256" key="2">
    <source>
        <dbReference type="ARBA" id="ARBA00022485"/>
    </source>
</evidence>
<dbReference type="InterPro" id="IPR013785">
    <property type="entry name" value="Aldolase_TIM"/>
</dbReference>
<evidence type="ECO:0000256" key="5">
    <source>
        <dbReference type="ARBA" id="ARBA00023002"/>
    </source>
</evidence>
<dbReference type="RefSeq" id="WP_117996841.1">
    <property type="nucleotide sequence ID" value="NZ_QSHL01000001.1"/>
</dbReference>
<dbReference type="InterPro" id="IPR007197">
    <property type="entry name" value="rSAM"/>
</dbReference>
<dbReference type="AlphaFoldDB" id="A0A454HM09"/>
<dbReference type="GO" id="GO:0016491">
    <property type="term" value="F:oxidoreductase activity"/>
    <property type="evidence" value="ECO:0007669"/>
    <property type="project" value="UniProtKB-KW"/>
</dbReference>
<protein>
    <submittedName>
        <fullName evidence="9">Radical SAM protein</fullName>
    </submittedName>
</protein>
<comment type="caution">
    <text evidence="9">The sequence shown here is derived from an EMBL/GenBank/DDBJ whole genome shotgun (WGS) entry which is preliminary data.</text>
</comment>
<dbReference type="InterPro" id="IPR058240">
    <property type="entry name" value="rSAM_sf"/>
</dbReference>
<organism evidence="9 10">
    <name type="scientific">Blautia obeum</name>
    <dbReference type="NCBI Taxonomy" id="40520"/>
    <lineage>
        <taxon>Bacteria</taxon>
        <taxon>Bacillati</taxon>
        <taxon>Bacillota</taxon>
        <taxon>Clostridia</taxon>
        <taxon>Lachnospirales</taxon>
        <taxon>Lachnospiraceae</taxon>
        <taxon>Blautia</taxon>
    </lineage>
</organism>
<evidence type="ECO:0000256" key="6">
    <source>
        <dbReference type="ARBA" id="ARBA00023004"/>
    </source>
</evidence>
<dbReference type="Pfam" id="PF04055">
    <property type="entry name" value="Radical_SAM"/>
    <property type="match status" value="1"/>
</dbReference>
<dbReference type="InterPro" id="IPR000385">
    <property type="entry name" value="MoaA_NifB_PqqE_Fe-S-bd_CS"/>
</dbReference>
<dbReference type="PROSITE" id="PS51918">
    <property type="entry name" value="RADICAL_SAM"/>
    <property type="match status" value="1"/>
</dbReference>
<comment type="cofactor">
    <cofactor evidence="1">
        <name>[4Fe-4S] cluster</name>
        <dbReference type="ChEBI" id="CHEBI:49883"/>
    </cofactor>
</comment>
<dbReference type="PANTHER" id="PTHR11228">
    <property type="entry name" value="RADICAL SAM DOMAIN PROTEIN"/>
    <property type="match status" value="1"/>
</dbReference>
<keyword evidence="2" id="KW-0004">4Fe-4S</keyword>
<feature type="domain" description="Radical SAM core" evidence="8">
    <location>
        <begin position="377"/>
        <end position="615"/>
    </location>
</feature>
<dbReference type="PROSITE" id="PS01305">
    <property type="entry name" value="MOAA_NIFB_PQQE"/>
    <property type="match status" value="1"/>
</dbReference>
<gene>
    <name evidence="9" type="ORF">DW859_02665</name>
</gene>
<dbReference type="GO" id="GO:0051539">
    <property type="term" value="F:4 iron, 4 sulfur cluster binding"/>
    <property type="evidence" value="ECO:0007669"/>
    <property type="project" value="UniProtKB-KW"/>
</dbReference>
<evidence type="ECO:0000256" key="1">
    <source>
        <dbReference type="ARBA" id="ARBA00001966"/>
    </source>
</evidence>
<dbReference type="GO" id="GO:0046872">
    <property type="term" value="F:metal ion binding"/>
    <property type="evidence" value="ECO:0007669"/>
    <property type="project" value="UniProtKB-KW"/>
</dbReference>
<dbReference type="Proteomes" id="UP000265808">
    <property type="component" value="Unassembled WGS sequence"/>
</dbReference>
<dbReference type="InterPro" id="IPR050377">
    <property type="entry name" value="Radical_SAM_PqqE_MftC-like"/>
</dbReference>
<keyword evidence="7" id="KW-0411">Iron-sulfur</keyword>
<keyword evidence="3" id="KW-0949">S-adenosyl-L-methionine</keyword>
<keyword evidence="5" id="KW-0560">Oxidoreductase</keyword>
<dbReference type="CDD" id="cd01335">
    <property type="entry name" value="Radical_SAM"/>
    <property type="match status" value="1"/>
</dbReference>
<name>A0A454HM09_9FIRM</name>